<sequence length="586" mass="64280">MTPFYPLGSGNNAGLPTPPAQEPLPPILEPEDQQRKLTPDVIPVDEVQRIPSAMDSYLGETPSRAASPETPPRIVHSSNTHREEDEEQQHQQHQQLVTVPSRTRTRSRSTSSDSLSNNPWKRVRSADSSGSTISRAFTKTSRGRSPTRRSWKAASERAAATSSHGLASAMRIGVGIVMQRIDGTERVTVMQPVFVARPPTGVGIAAAGTRAAGSGYSWPENLSSVGDENDRPRTASRSSRSRYSVQEVDAAVVRAEQRPQTQLSVVTADLFYKAQATPVEEKPPVQAAEQLPKSTTPETVKPAVEVRREAQMFMLVAPPASNRPSGVSPSVLRRRKSHRARQSVVSLLPASGDEREVSKQAEADPSGKTKPEKPPVVKVQVPPFAEVLPAALRTSFMSATSVPFVSPATSKAVQPMLPLVRPAFHSPSVSSPASATASAPVHSLLFNKLVVLIAQFNSDLSLGRNKVPRWKRDFAEMDDKVRMVYDAFASAVERSRVEFRPWMREHHHHGASDEEEDGKVVMYVDDLWEKIATEVSARGNLSAQTVQEDIIRSVTSSWEFLASECLNGVREMIGLNGKRETARWRR</sequence>
<gene>
    <name evidence="2" type="ORF">M407DRAFT_6597</name>
</gene>
<feature type="compositionally biased region" description="Polar residues" evidence="1">
    <location>
        <begin position="126"/>
        <end position="140"/>
    </location>
</feature>
<evidence type="ECO:0000313" key="2">
    <source>
        <dbReference type="EMBL" id="KIO28668.1"/>
    </source>
</evidence>
<name>A0A0C3L4B1_9AGAM</name>
<feature type="compositionally biased region" description="Pro residues" evidence="1">
    <location>
        <begin position="16"/>
        <end position="28"/>
    </location>
</feature>
<organism evidence="2 3">
    <name type="scientific">Tulasnella calospora MUT 4182</name>
    <dbReference type="NCBI Taxonomy" id="1051891"/>
    <lineage>
        <taxon>Eukaryota</taxon>
        <taxon>Fungi</taxon>
        <taxon>Dikarya</taxon>
        <taxon>Basidiomycota</taxon>
        <taxon>Agaricomycotina</taxon>
        <taxon>Agaricomycetes</taxon>
        <taxon>Cantharellales</taxon>
        <taxon>Tulasnellaceae</taxon>
        <taxon>Tulasnella</taxon>
    </lineage>
</organism>
<protein>
    <submittedName>
        <fullName evidence="2">Uncharacterized protein</fullName>
    </submittedName>
</protein>
<feature type="region of interest" description="Disordered" evidence="1">
    <location>
        <begin position="1"/>
        <end position="164"/>
    </location>
</feature>
<evidence type="ECO:0000256" key="1">
    <source>
        <dbReference type="SAM" id="MobiDB-lite"/>
    </source>
</evidence>
<evidence type="ECO:0000313" key="3">
    <source>
        <dbReference type="Proteomes" id="UP000054248"/>
    </source>
</evidence>
<reference evidence="3" key="2">
    <citation type="submission" date="2015-01" db="EMBL/GenBank/DDBJ databases">
        <title>Evolutionary Origins and Diversification of the Mycorrhizal Mutualists.</title>
        <authorList>
            <consortium name="DOE Joint Genome Institute"/>
            <consortium name="Mycorrhizal Genomics Consortium"/>
            <person name="Kohler A."/>
            <person name="Kuo A."/>
            <person name="Nagy L.G."/>
            <person name="Floudas D."/>
            <person name="Copeland A."/>
            <person name="Barry K.W."/>
            <person name="Cichocki N."/>
            <person name="Veneault-Fourrey C."/>
            <person name="LaButti K."/>
            <person name="Lindquist E.A."/>
            <person name="Lipzen A."/>
            <person name="Lundell T."/>
            <person name="Morin E."/>
            <person name="Murat C."/>
            <person name="Riley R."/>
            <person name="Ohm R."/>
            <person name="Sun H."/>
            <person name="Tunlid A."/>
            <person name="Henrissat B."/>
            <person name="Grigoriev I.V."/>
            <person name="Hibbett D.S."/>
            <person name="Martin F."/>
        </authorList>
    </citation>
    <scope>NUCLEOTIDE SEQUENCE [LARGE SCALE GENOMIC DNA]</scope>
    <source>
        <strain evidence="3">MUT 4182</strain>
    </source>
</reference>
<dbReference type="EMBL" id="KN822991">
    <property type="protein sequence ID" value="KIO28668.1"/>
    <property type="molecule type" value="Genomic_DNA"/>
</dbReference>
<feature type="region of interest" description="Disordered" evidence="1">
    <location>
        <begin position="279"/>
        <end position="299"/>
    </location>
</feature>
<keyword evidence="3" id="KW-1185">Reference proteome</keyword>
<feature type="compositionally biased region" description="Basic residues" evidence="1">
    <location>
        <begin position="332"/>
        <end position="341"/>
    </location>
</feature>
<feature type="region of interest" description="Disordered" evidence="1">
    <location>
        <begin position="318"/>
        <end position="376"/>
    </location>
</feature>
<feature type="compositionally biased region" description="Basic and acidic residues" evidence="1">
    <location>
        <begin position="352"/>
        <end position="375"/>
    </location>
</feature>
<reference evidence="2 3" key="1">
    <citation type="submission" date="2014-04" db="EMBL/GenBank/DDBJ databases">
        <authorList>
            <consortium name="DOE Joint Genome Institute"/>
            <person name="Kuo A."/>
            <person name="Girlanda M."/>
            <person name="Perotto S."/>
            <person name="Kohler A."/>
            <person name="Nagy L.G."/>
            <person name="Floudas D."/>
            <person name="Copeland A."/>
            <person name="Barry K.W."/>
            <person name="Cichocki N."/>
            <person name="Veneault-Fourrey C."/>
            <person name="LaButti K."/>
            <person name="Lindquist E.A."/>
            <person name="Lipzen A."/>
            <person name="Lundell T."/>
            <person name="Morin E."/>
            <person name="Murat C."/>
            <person name="Sun H."/>
            <person name="Tunlid A."/>
            <person name="Henrissat B."/>
            <person name="Grigoriev I.V."/>
            <person name="Hibbett D.S."/>
            <person name="Martin F."/>
            <person name="Nordberg H.P."/>
            <person name="Cantor M.N."/>
            <person name="Hua S.X."/>
        </authorList>
    </citation>
    <scope>NUCLEOTIDE SEQUENCE [LARGE SCALE GENOMIC DNA]</scope>
    <source>
        <strain evidence="2 3">MUT 4182</strain>
    </source>
</reference>
<accession>A0A0C3L4B1</accession>
<feature type="region of interest" description="Disordered" evidence="1">
    <location>
        <begin position="216"/>
        <end position="242"/>
    </location>
</feature>
<feature type="compositionally biased region" description="Basic residues" evidence="1">
    <location>
        <begin position="141"/>
        <end position="151"/>
    </location>
</feature>
<dbReference type="AlphaFoldDB" id="A0A0C3L4B1"/>
<proteinExistence type="predicted"/>
<dbReference type="Proteomes" id="UP000054248">
    <property type="component" value="Unassembled WGS sequence"/>
</dbReference>
<dbReference type="OrthoDB" id="10483613at2759"/>
<dbReference type="HOGENOM" id="CLU_465542_0_0_1"/>